<evidence type="ECO:0000256" key="2">
    <source>
        <dbReference type="ARBA" id="ARBA00022679"/>
    </source>
</evidence>
<accession>A0AAD8K3C4</accession>
<evidence type="ECO:0000256" key="3">
    <source>
        <dbReference type="ARBA" id="ARBA00022741"/>
    </source>
</evidence>
<comment type="caution">
    <text evidence="7">The sequence shown here is derived from an EMBL/GenBank/DDBJ whole genome shotgun (WGS) entry which is preliminary data.</text>
</comment>
<evidence type="ECO:0000256" key="1">
    <source>
        <dbReference type="ARBA" id="ARBA00022527"/>
    </source>
</evidence>
<gene>
    <name evidence="7" type="ORF">QVD17_31413</name>
</gene>
<keyword evidence="6" id="KW-1133">Transmembrane helix</keyword>
<proteinExistence type="predicted"/>
<name>A0AAD8K3C4_TARER</name>
<dbReference type="GO" id="GO:0005524">
    <property type="term" value="F:ATP binding"/>
    <property type="evidence" value="ECO:0007669"/>
    <property type="project" value="UniProtKB-KW"/>
</dbReference>
<keyword evidence="6" id="KW-0472">Membrane</keyword>
<keyword evidence="2" id="KW-0808">Transferase</keyword>
<evidence type="ECO:0000256" key="6">
    <source>
        <dbReference type="SAM" id="Phobius"/>
    </source>
</evidence>
<dbReference type="EMBL" id="JAUHHV010000008">
    <property type="protein sequence ID" value="KAK1415629.1"/>
    <property type="molecule type" value="Genomic_DNA"/>
</dbReference>
<dbReference type="PANTHER" id="PTHR27002">
    <property type="entry name" value="RECEPTOR-LIKE SERINE/THREONINE-PROTEIN KINASE SD1-8"/>
    <property type="match status" value="1"/>
</dbReference>
<dbReference type="AlphaFoldDB" id="A0AAD8K3C4"/>
<keyword evidence="6" id="KW-0812">Transmembrane</keyword>
<keyword evidence="1" id="KW-0723">Serine/threonine-protein kinase</keyword>
<evidence type="ECO:0000313" key="8">
    <source>
        <dbReference type="Proteomes" id="UP001229421"/>
    </source>
</evidence>
<organism evidence="7 8">
    <name type="scientific">Tagetes erecta</name>
    <name type="common">African marigold</name>
    <dbReference type="NCBI Taxonomy" id="13708"/>
    <lineage>
        <taxon>Eukaryota</taxon>
        <taxon>Viridiplantae</taxon>
        <taxon>Streptophyta</taxon>
        <taxon>Embryophyta</taxon>
        <taxon>Tracheophyta</taxon>
        <taxon>Spermatophyta</taxon>
        <taxon>Magnoliopsida</taxon>
        <taxon>eudicotyledons</taxon>
        <taxon>Gunneridae</taxon>
        <taxon>Pentapetalae</taxon>
        <taxon>asterids</taxon>
        <taxon>campanulids</taxon>
        <taxon>Asterales</taxon>
        <taxon>Asteraceae</taxon>
        <taxon>Asteroideae</taxon>
        <taxon>Heliantheae alliance</taxon>
        <taxon>Tageteae</taxon>
        <taxon>Tagetes</taxon>
    </lineage>
</organism>
<dbReference type="Gene3D" id="1.10.510.10">
    <property type="entry name" value="Transferase(Phosphotransferase) domain 1"/>
    <property type="match status" value="1"/>
</dbReference>
<keyword evidence="8" id="KW-1185">Reference proteome</keyword>
<evidence type="ECO:0000256" key="4">
    <source>
        <dbReference type="ARBA" id="ARBA00022777"/>
    </source>
</evidence>
<keyword evidence="3" id="KW-0547">Nucleotide-binding</keyword>
<sequence>MRPKISDFGLARMFKEEQSEANTKRVVGTLGYISSKYVVNGKYSVKSDIFNFKAWRLYQEDKSLDLLDKCLHSSYSAGEVLRSLHVSLLCVQQRVEDRPNTPTMVAMLGVKVHFLLPKNQFSLFKKLSEINSSSTLPLLPSSSVNRLPLTDVDGSFLLSIIKYTISLSSFTFCHVASSSLSCFCALRSWFLRFLLSGVVAGTLYWASMLRTSARKRHVVVGWPSSTAVGGSLDDGVLVSSSYVV</sequence>
<evidence type="ECO:0008006" key="9">
    <source>
        <dbReference type="Google" id="ProtNLM"/>
    </source>
</evidence>
<evidence type="ECO:0000313" key="7">
    <source>
        <dbReference type="EMBL" id="KAK1415629.1"/>
    </source>
</evidence>
<dbReference type="SUPFAM" id="SSF56112">
    <property type="entry name" value="Protein kinase-like (PK-like)"/>
    <property type="match status" value="1"/>
</dbReference>
<feature type="transmembrane region" description="Helical" evidence="6">
    <location>
        <begin position="189"/>
        <end position="206"/>
    </location>
</feature>
<evidence type="ECO:0000256" key="5">
    <source>
        <dbReference type="ARBA" id="ARBA00022840"/>
    </source>
</evidence>
<dbReference type="InterPro" id="IPR011009">
    <property type="entry name" value="Kinase-like_dom_sf"/>
</dbReference>
<dbReference type="PANTHER" id="PTHR27002:SF932">
    <property type="entry name" value="RECEPTOR-LIKE SERINE_THREONINE-PROTEIN KINASE"/>
    <property type="match status" value="1"/>
</dbReference>
<keyword evidence="4" id="KW-0418">Kinase</keyword>
<reference evidence="7" key="1">
    <citation type="journal article" date="2023" name="bioRxiv">
        <title>Improved chromosome-level genome assembly for marigold (Tagetes erecta).</title>
        <authorList>
            <person name="Jiang F."/>
            <person name="Yuan L."/>
            <person name="Wang S."/>
            <person name="Wang H."/>
            <person name="Xu D."/>
            <person name="Wang A."/>
            <person name="Fan W."/>
        </authorList>
    </citation>
    <scope>NUCLEOTIDE SEQUENCE</scope>
    <source>
        <strain evidence="7">WSJ</strain>
        <tissue evidence="7">Leaf</tissue>
    </source>
</reference>
<keyword evidence="5" id="KW-0067">ATP-binding</keyword>
<dbReference type="Proteomes" id="UP001229421">
    <property type="component" value="Unassembled WGS sequence"/>
</dbReference>
<dbReference type="GO" id="GO:0005886">
    <property type="term" value="C:plasma membrane"/>
    <property type="evidence" value="ECO:0007669"/>
    <property type="project" value="TreeGrafter"/>
</dbReference>
<protein>
    <recommendedName>
        <fullName evidence="9">Protein kinase domain-containing protein</fullName>
    </recommendedName>
</protein>
<dbReference type="GO" id="GO:0004674">
    <property type="term" value="F:protein serine/threonine kinase activity"/>
    <property type="evidence" value="ECO:0007669"/>
    <property type="project" value="UniProtKB-KW"/>
</dbReference>